<protein>
    <submittedName>
        <fullName evidence="1">Uncharacterized protein</fullName>
    </submittedName>
</protein>
<evidence type="ECO:0000313" key="2">
    <source>
        <dbReference type="Proteomes" id="UP000423482"/>
    </source>
</evidence>
<accession>A0A650EYD0</accession>
<reference evidence="1 2" key="1">
    <citation type="submission" date="2019-04" db="EMBL/GenBank/DDBJ databases">
        <authorList>
            <person name="Pope W.H."/>
            <person name="Garlena R.A."/>
            <person name="Russell D.A."/>
            <person name="Jacobs-Sera D."/>
            <person name="Hatfull G.F."/>
        </authorList>
    </citation>
    <scope>NUCLEOTIDE SEQUENCE [LARGE SCALE GENOMIC DNA]</scope>
</reference>
<gene>
    <name evidence="1" type="primary">67</name>
    <name evidence="1" type="ORF">SEA_FORZA_67</name>
</gene>
<dbReference type="Proteomes" id="UP000423482">
    <property type="component" value="Segment"/>
</dbReference>
<dbReference type="GeneID" id="77924435"/>
<name>A0A650EYD0_9CAUD</name>
<dbReference type="KEGG" id="vg:77924435"/>
<keyword evidence="2" id="KW-1185">Reference proteome</keyword>
<proteinExistence type="predicted"/>
<sequence>MSFAKTGRYKVGDEVHLFNQEQTRRVHPFMDWDVVSIMTLKDKNRNPYRLYVVRGRWIENRMNGRRSVRRERTTYRQVRASRLRKVG</sequence>
<dbReference type="EMBL" id="MK814760">
    <property type="protein sequence ID" value="QGT55060.1"/>
    <property type="molecule type" value="Genomic_DNA"/>
</dbReference>
<organism evidence="1 2">
    <name type="scientific">Gordonia phage Forza</name>
    <dbReference type="NCBI Taxonomy" id="2571247"/>
    <lineage>
        <taxon>Viruses</taxon>
        <taxon>Duplodnaviria</taxon>
        <taxon>Heunggongvirae</taxon>
        <taxon>Uroviricota</taxon>
        <taxon>Caudoviricetes</taxon>
        <taxon>Forzavirus</taxon>
        <taxon>Forzavirus forza</taxon>
    </lineage>
</organism>
<evidence type="ECO:0000313" key="1">
    <source>
        <dbReference type="EMBL" id="QGT55060.1"/>
    </source>
</evidence>
<dbReference type="RefSeq" id="YP_010648947.1">
    <property type="nucleotide sequence ID" value="NC_070763.1"/>
</dbReference>